<evidence type="ECO:0000256" key="2">
    <source>
        <dbReference type="ARBA" id="ARBA00006742"/>
    </source>
</evidence>
<evidence type="ECO:0000256" key="5">
    <source>
        <dbReference type="ARBA" id="ARBA00022692"/>
    </source>
</evidence>
<evidence type="ECO:0000256" key="8">
    <source>
        <dbReference type="ARBA" id="ARBA00023010"/>
    </source>
</evidence>
<feature type="region of interest" description="Disordered" evidence="10">
    <location>
        <begin position="91"/>
        <end position="128"/>
    </location>
</feature>
<dbReference type="InterPro" id="IPR003849">
    <property type="entry name" value="Preprotein_translocase_YajC"/>
</dbReference>
<evidence type="ECO:0000256" key="10">
    <source>
        <dbReference type="SAM" id="MobiDB-lite"/>
    </source>
</evidence>
<organism evidence="11 12">
    <name type="scientific">Gordonia westfalica</name>
    <dbReference type="NCBI Taxonomy" id="158898"/>
    <lineage>
        <taxon>Bacteria</taxon>
        <taxon>Bacillati</taxon>
        <taxon>Actinomycetota</taxon>
        <taxon>Actinomycetes</taxon>
        <taxon>Mycobacteriales</taxon>
        <taxon>Gordoniaceae</taxon>
        <taxon>Gordonia</taxon>
    </lineage>
</organism>
<keyword evidence="8" id="KW-0811">Translocation</keyword>
<evidence type="ECO:0000256" key="7">
    <source>
        <dbReference type="ARBA" id="ARBA00022989"/>
    </source>
</evidence>
<evidence type="ECO:0000313" key="11">
    <source>
        <dbReference type="EMBL" id="SDU34031.1"/>
    </source>
</evidence>
<evidence type="ECO:0000256" key="9">
    <source>
        <dbReference type="ARBA" id="ARBA00023136"/>
    </source>
</evidence>
<evidence type="ECO:0000256" key="6">
    <source>
        <dbReference type="ARBA" id="ARBA00022927"/>
    </source>
</evidence>
<name>A0A1H2HQ57_9ACTN</name>
<dbReference type="PANTHER" id="PTHR33909:SF1">
    <property type="entry name" value="SEC TRANSLOCON ACCESSORY COMPLEX SUBUNIT YAJC"/>
    <property type="match status" value="1"/>
</dbReference>
<dbReference type="NCBIfam" id="TIGR00739">
    <property type="entry name" value="yajC"/>
    <property type="match status" value="1"/>
</dbReference>
<reference evidence="11 12" key="1">
    <citation type="submission" date="2016-10" db="EMBL/GenBank/DDBJ databases">
        <authorList>
            <person name="de Groot N.N."/>
        </authorList>
    </citation>
    <scope>NUCLEOTIDE SEQUENCE [LARGE SCALE GENOMIC DNA]</scope>
    <source>
        <strain evidence="11 12">DSM 44215</strain>
    </source>
</reference>
<evidence type="ECO:0000256" key="3">
    <source>
        <dbReference type="ARBA" id="ARBA00022448"/>
    </source>
</evidence>
<dbReference type="Pfam" id="PF02699">
    <property type="entry name" value="YajC"/>
    <property type="match status" value="1"/>
</dbReference>
<evidence type="ECO:0000313" key="12">
    <source>
        <dbReference type="Proteomes" id="UP000183180"/>
    </source>
</evidence>
<dbReference type="EMBL" id="FNLM01000034">
    <property type="protein sequence ID" value="SDU34031.1"/>
    <property type="molecule type" value="Genomic_DNA"/>
</dbReference>
<protein>
    <submittedName>
        <fullName evidence="11">Preprotein translocase subunit YajC</fullName>
    </submittedName>
</protein>
<keyword evidence="7" id="KW-1133">Transmembrane helix</keyword>
<evidence type="ECO:0000256" key="1">
    <source>
        <dbReference type="ARBA" id="ARBA00004162"/>
    </source>
</evidence>
<keyword evidence="9" id="KW-0472">Membrane</keyword>
<dbReference type="OrthoDB" id="2200301at2"/>
<sequence length="128" mass="13965">MDALLFPLLLALLAGFMFLSMRKQKKRAAEMQDMQNSVSTGTRIQLTSGLFGTVIDAASSDFVDVEIATGVVTRWNRLAIMRVIPTDEAAATYPGHTAPEDEYDAYADDADSVSLDKPSTDDARDTDK</sequence>
<dbReference type="Proteomes" id="UP000183180">
    <property type="component" value="Unassembled WGS sequence"/>
</dbReference>
<comment type="similarity">
    <text evidence="2">Belongs to the YajC family.</text>
</comment>
<evidence type="ECO:0000256" key="4">
    <source>
        <dbReference type="ARBA" id="ARBA00022475"/>
    </source>
</evidence>
<dbReference type="GO" id="GO:0015031">
    <property type="term" value="P:protein transport"/>
    <property type="evidence" value="ECO:0007669"/>
    <property type="project" value="UniProtKB-KW"/>
</dbReference>
<dbReference type="PANTHER" id="PTHR33909">
    <property type="entry name" value="SEC TRANSLOCON ACCESSORY COMPLEX SUBUNIT YAJC"/>
    <property type="match status" value="1"/>
</dbReference>
<keyword evidence="6" id="KW-0653">Protein transport</keyword>
<dbReference type="STRING" id="158898.SAMN04488548_134608"/>
<dbReference type="SMART" id="SM01323">
    <property type="entry name" value="YajC"/>
    <property type="match status" value="1"/>
</dbReference>
<dbReference type="AlphaFoldDB" id="A0A1H2HQ57"/>
<keyword evidence="3" id="KW-0813">Transport</keyword>
<proteinExistence type="inferred from homology"/>
<dbReference type="GO" id="GO:0005886">
    <property type="term" value="C:plasma membrane"/>
    <property type="evidence" value="ECO:0007669"/>
    <property type="project" value="UniProtKB-SubCell"/>
</dbReference>
<keyword evidence="4" id="KW-1003">Cell membrane</keyword>
<dbReference type="RefSeq" id="WP_074849072.1">
    <property type="nucleotide sequence ID" value="NZ_FNLM01000034.1"/>
</dbReference>
<gene>
    <name evidence="11" type="ORF">SAMN04488548_134608</name>
</gene>
<keyword evidence="5" id="KW-0812">Transmembrane</keyword>
<accession>A0A1H2HQ57</accession>
<comment type="subcellular location">
    <subcellularLocation>
        <location evidence="1">Cell membrane</location>
        <topology evidence="1">Single-pass membrane protein</topology>
    </subcellularLocation>
</comment>
<feature type="compositionally biased region" description="Basic and acidic residues" evidence="10">
    <location>
        <begin position="118"/>
        <end position="128"/>
    </location>
</feature>
<feature type="compositionally biased region" description="Acidic residues" evidence="10">
    <location>
        <begin position="100"/>
        <end position="111"/>
    </location>
</feature>